<accession>A0A0V1FI93</accession>
<sequence>MTGQKESKNKADKIGKSEKSYGNLIKYKNCQITDKKRPIRDKEALYPWSIRHFDGVQLALASKITRRSVFSSITRRNPPFSGQTHQLNYRLINFLCQRPRLVCLNYNEKHAEACFD</sequence>
<dbReference type="EMBL" id="JYDT01000085">
    <property type="protein sequence ID" value="KRY85692.1"/>
    <property type="molecule type" value="Genomic_DNA"/>
</dbReference>
<organism evidence="1 2">
    <name type="scientific">Trichinella pseudospiralis</name>
    <name type="common">Parasitic roundworm</name>
    <dbReference type="NCBI Taxonomy" id="6337"/>
    <lineage>
        <taxon>Eukaryota</taxon>
        <taxon>Metazoa</taxon>
        <taxon>Ecdysozoa</taxon>
        <taxon>Nematoda</taxon>
        <taxon>Enoplea</taxon>
        <taxon>Dorylaimia</taxon>
        <taxon>Trichinellida</taxon>
        <taxon>Trichinellidae</taxon>
        <taxon>Trichinella</taxon>
    </lineage>
</organism>
<evidence type="ECO:0000313" key="1">
    <source>
        <dbReference type="EMBL" id="KRY85692.1"/>
    </source>
</evidence>
<reference evidence="1 2" key="1">
    <citation type="submission" date="2015-01" db="EMBL/GenBank/DDBJ databases">
        <title>Evolution of Trichinella species and genotypes.</title>
        <authorList>
            <person name="Korhonen P.K."/>
            <person name="Edoardo P."/>
            <person name="Giuseppe L.R."/>
            <person name="Gasser R.B."/>
        </authorList>
    </citation>
    <scope>NUCLEOTIDE SEQUENCE [LARGE SCALE GENOMIC DNA]</scope>
    <source>
        <strain evidence="1">ISS470</strain>
    </source>
</reference>
<dbReference type="AlphaFoldDB" id="A0A0V1FI93"/>
<protein>
    <submittedName>
        <fullName evidence="1">Uncharacterized protein</fullName>
    </submittedName>
</protein>
<evidence type="ECO:0000313" key="2">
    <source>
        <dbReference type="Proteomes" id="UP000054995"/>
    </source>
</evidence>
<name>A0A0V1FI93_TRIPS</name>
<proteinExistence type="predicted"/>
<dbReference type="Proteomes" id="UP000054995">
    <property type="component" value="Unassembled WGS sequence"/>
</dbReference>
<gene>
    <name evidence="1" type="ORF">T4D_7323</name>
</gene>
<comment type="caution">
    <text evidence="1">The sequence shown here is derived from an EMBL/GenBank/DDBJ whole genome shotgun (WGS) entry which is preliminary data.</text>
</comment>
<keyword evidence="2" id="KW-1185">Reference proteome</keyword>